<evidence type="ECO:0000256" key="6">
    <source>
        <dbReference type="ARBA" id="ARBA00023002"/>
    </source>
</evidence>
<dbReference type="Pfam" id="PF05199">
    <property type="entry name" value="GMC_oxred_C"/>
    <property type="match status" value="1"/>
</dbReference>
<dbReference type="AlphaFoldDB" id="A0A3D9T5Y8"/>
<evidence type="ECO:0000256" key="8">
    <source>
        <dbReference type="ARBA" id="ARBA00023166"/>
    </source>
</evidence>
<dbReference type="PANTHER" id="PTHR47470">
    <property type="entry name" value="CHOLESTEROL OXIDASE"/>
    <property type="match status" value="1"/>
</dbReference>
<dbReference type="PROSITE" id="PS00221">
    <property type="entry name" value="MIP"/>
    <property type="match status" value="1"/>
</dbReference>
<keyword evidence="4" id="KW-0285">Flavoprotein</keyword>
<dbReference type="Gene3D" id="3.50.50.60">
    <property type="entry name" value="FAD/NAD(P)-binding domain"/>
    <property type="match status" value="1"/>
</dbReference>
<dbReference type="Proteomes" id="UP000256661">
    <property type="component" value="Unassembled WGS sequence"/>
</dbReference>
<keyword evidence="7" id="KW-0443">Lipid metabolism</keyword>
<evidence type="ECO:0000256" key="1">
    <source>
        <dbReference type="ARBA" id="ARBA00001974"/>
    </source>
</evidence>
<dbReference type="Gene3D" id="3.30.410.10">
    <property type="entry name" value="Cholesterol Oxidase, domain 2"/>
    <property type="match status" value="1"/>
</dbReference>
<evidence type="ECO:0000256" key="12">
    <source>
        <dbReference type="ARBA" id="ARBA00049645"/>
    </source>
</evidence>
<dbReference type="GO" id="GO:0008203">
    <property type="term" value="P:cholesterol metabolic process"/>
    <property type="evidence" value="ECO:0007669"/>
    <property type="project" value="UniProtKB-KW"/>
</dbReference>
<evidence type="ECO:0000256" key="5">
    <source>
        <dbReference type="ARBA" id="ARBA00022827"/>
    </source>
</evidence>
<sequence>MDAIRSSAVTRREFAGLAGLALTPRSTAVREERHRVVIIGAGVGGAVAAFRFARAGVDNVVLERGRRWPITPAADTFPRVPSVDERLFWLDGGESTPASGVPVPPEVFGVLTPVTASARSTGLLDVVADDALTVVCGAGVGGGTLVYAGVLLQPPPEAFHLVFPPEVDYGELDRVHYPRARRRMVSAVLPDDLLAHPRYRSHHLWRSALASAERPVERLTVNYDIGILRAELTGGAEPAATVGQYVFTGCDSGAKMSVDRTYLARAEATGRTRVRPLHHVVDIAQNRDGTYRVTADRLAVGGAVIGRVVLHCDALVLAAGGVHTPRLLVTARDTGALPRLNESVGRGWGTNGDHAILIKTLAAATGAPQGGPPAFMVRNQEGTAVLMHAPLPLPVESGLLACLGMGIPDRLGRWTYDGSAARARLDWAPGSDATARRAVADLARQAARGVPLGAVVVEPFGARPLTVHPLGGAVIGEATDTYGRLHGYDRLYCLDAALLPGSAAAVNPALTIAALVERCLDRILREDFAR</sequence>
<dbReference type="SUPFAM" id="SSF51905">
    <property type="entry name" value="FAD/NAD(P)-binding domain"/>
    <property type="match status" value="1"/>
</dbReference>
<keyword evidence="10" id="KW-0413">Isomerase</keyword>
<dbReference type="EMBL" id="QTTT01000001">
    <property type="protein sequence ID" value="REF00115.1"/>
    <property type="molecule type" value="Genomic_DNA"/>
</dbReference>
<proteinExistence type="inferred from homology"/>
<dbReference type="EC" id="5.3.3.1" evidence="11"/>
<dbReference type="InterPro" id="IPR052542">
    <property type="entry name" value="Cholesterol_Oxidase"/>
</dbReference>
<keyword evidence="3" id="KW-0153">Cholesterol metabolism</keyword>
<evidence type="ECO:0000256" key="9">
    <source>
        <dbReference type="ARBA" id="ARBA00023221"/>
    </source>
</evidence>
<evidence type="ECO:0000256" key="3">
    <source>
        <dbReference type="ARBA" id="ARBA00022548"/>
    </source>
</evidence>
<accession>A0A3D9T5Y8</accession>
<dbReference type="GO" id="GO:0016995">
    <property type="term" value="F:cholesterol oxidase activity"/>
    <property type="evidence" value="ECO:0007669"/>
    <property type="project" value="UniProtKB-EC"/>
</dbReference>
<keyword evidence="9" id="KW-0753">Steroid metabolism</keyword>
<evidence type="ECO:0000256" key="10">
    <source>
        <dbReference type="ARBA" id="ARBA00023235"/>
    </source>
</evidence>
<dbReference type="PANTHER" id="PTHR47470:SF1">
    <property type="entry name" value="FAD-DEPENDENT OXIDOREDUCTASE 2 FAD BINDING DOMAIN-CONTAINING PROTEIN"/>
    <property type="match status" value="1"/>
</dbReference>
<organism evidence="17 18">
    <name type="scientific">Thermomonospora umbrina</name>
    <dbReference type="NCBI Taxonomy" id="111806"/>
    <lineage>
        <taxon>Bacteria</taxon>
        <taxon>Bacillati</taxon>
        <taxon>Actinomycetota</taxon>
        <taxon>Actinomycetes</taxon>
        <taxon>Streptosporangiales</taxon>
        <taxon>Thermomonosporaceae</taxon>
        <taxon>Thermomonospora</taxon>
    </lineage>
</organism>
<dbReference type="GO" id="GO:0004769">
    <property type="term" value="F:steroid Delta-isomerase activity"/>
    <property type="evidence" value="ECO:0007669"/>
    <property type="project" value="UniProtKB-EC"/>
</dbReference>
<dbReference type="EC" id="1.1.3.6" evidence="13"/>
<comment type="cofactor">
    <cofactor evidence="1">
        <name>FAD</name>
        <dbReference type="ChEBI" id="CHEBI:57692"/>
    </cofactor>
</comment>
<gene>
    <name evidence="17" type="ORF">DFJ69_5643</name>
</gene>
<dbReference type="InterPro" id="IPR007867">
    <property type="entry name" value="GMC_OxRtase_C"/>
</dbReference>
<name>A0A3D9T5Y8_9ACTN</name>
<comment type="similarity">
    <text evidence="2">Belongs to the GMC oxidoreductase family.</text>
</comment>
<dbReference type="InterPro" id="IPR022357">
    <property type="entry name" value="MIP_CS"/>
</dbReference>
<evidence type="ECO:0000313" key="18">
    <source>
        <dbReference type="Proteomes" id="UP000256661"/>
    </source>
</evidence>
<keyword evidence="5" id="KW-0274">FAD</keyword>
<comment type="caution">
    <text evidence="17">The sequence shown here is derived from an EMBL/GenBank/DDBJ whole genome shotgun (WGS) entry which is preliminary data.</text>
</comment>
<evidence type="ECO:0000256" key="4">
    <source>
        <dbReference type="ARBA" id="ARBA00022630"/>
    </source>
</evidence>
<keyword evidence="8" id="KW-1207">Sterol metabolism</keyword>
<protein>
    <recommendedName>
        <fullName evidence="14">Cholesterol oxidase</fullName>
        <ecNumber evidence="13">1.1.3.6</ecNumber>
        <ecNumber evidence="11">5.3.3.1</ecNumber>
    </recommendedName>
    <alternativeName>
        <fullName evidence="15">Cholesterol isomerase</fullName>
    </alternativeName>
</protein>
<evidence type="ECO:0000256" key="11">
    <source>
        <dbReference type="ARBA" id="ARBA00038856"/>
    </source>
</evidence>
<evidence type="ECO:0000313" key="17">
    <source>
        <dbReference type="EMBL" id="REF00115.1"/>
    </source>
</evidence>
<evidence type="ECO:0000259" key="16">
    <source>
        <dbReference type="Pfam" id="PF05199"/>
    </source>
</evidence>
<evidence type="ECO:0000256" key="2">
    <source>
        <dbReference type="ARBA" id="ARBA00010790"/>
    </source>
</evidence>
<dbReference type="SUPFAM" id="SSF54373">
    <property type="entry name" value="FAD-linked reductases, C-terminal domain"/>
    <property type="match status" value="1"/>
</dbReference>
<dbReference type="InterPro" id="IPR036188">
    <property type="entry name" value="FAD/NAD-bd_sf"/>
</dbReference>
<evidence type="ECO:0000256" key="13">
    <source>
        <dbReference type="ARBA" id="ARBA00049723"/>
    </source>
</evidence>
<evidence type="ECO:0000256" key="15">
    <source>
        <dbReference type="ARBA" id="ARBA00049778"/>
    </source>
</evidence>
<reference evidence="17 18" key="1">
    <citation type="submission" date="2018-08" db="EMBL/GenBank/DDBJ databases">
        <title>Sequencing the genomes of 1000 actinobacteria strains.</title>
        <authorList>
            <person name="Klenk H.-P."/>
        </authorList>
    </citation>
    <scope>NUCLEOTIDE SEQUENCE [LARGE SCALE GENOMIC DNA]</scope>
    <source>
        <strain evidence="17 18">DSM 43927</strain>
    </source>
</reference>
<keyword evidence="18" id="KW-1185">Reference proteome</keyword>
<evidence type="ECO:0000256" key="14">
    <source>
        <dbReference type="ARBA" id="ARBA00049744"/>
    </source>
</evidence>
<keyword evidence="6" id="KW-0560">Oxidoreductase</keyword>
<feature type="domain" description="Glucose-methanol-choline oxidoreductase C-terminal" evidence="16">
    <location>
        <begin position="466"/>
        <end position="515"/>
    </location>
</feature>
<evidence type="ECO:0000256" key="7">
    <source>
        <dbReference type="ARBA" id="ARBA00023098"/>
    </source>
</evidence>
<comment type="pathway">
    <text evidence="12">Steroid metabolism; cholesterol degradation.</text>
</comment>